<dbReference type="EMBL" id="KN840473">
    <property type="protein sequence ID" value="KIP08899.1"/>
    <property type="molecule type" value="Genomic_DNA"/>
</dbReference>
<feature type="domain" description="Metaxin glutathione S-transferase" evidence="1">
    <location>
        <begin position="237"/>
        <end position="299"/>
    </location>
</feature>
<dbReference type="CDD" id="cd03193">
    <property type="entry name" value="GST_C_Metaxin"/>
    <property type="match status" value="1"/>
</dbReference>
<organism evidence="2 3">
    <name type="scientific">Phlebiopsis gigantea (strain 11061_1 CR5-6)</name>
    <name type="common">White-rot fungus</name>
    <name type="synonym">Peniophora gigantea</name>
    <dbReference type="NCBI Taxonomy" id="745531"/>
    <lineage>
        <taxon>Eukaryota</taxon>
        <taxon>Fungi</taxon>
        <taxon>Dikarya</taxon>
        <taxon>Basidiomycota</taxon>
        <taxon>Agaricomycotina</taxon>
        <taxon>Agaricomycetes</taxon>
        <taxon>Polyporales</taxon>
        <taxon>Phanerochaetaceae</taxon>
        <taxon>Phlebiopsis</taxon>
    </lineage>
</organism>
<protein>
    <recommendedName>
        <fullName evidence="1">Metaxin glutathione S-transferase domain-containing protein</fullName>
    </recommendedName>
</protein>
<dbReference type="InterPro" id="IPR036282">
    <property type="entry name" value="Glutathione-S-Trfase_C_sf"/>
</dbReference>
<gene>
    <name evidence="2" type="ORF">PHLGIDRAFT_103730</name>
</gene>
<accession>A0A0C3NUA7</accession>
<evidence type="ECO:0000313" key="3">
    <source>
        <dbReference type="Proteomes" id="UP000053257"/>
    </source>
</evidence>
<keyword evidence="3" id="KW-1185">Reference proteome</keyword>
<evidence type="ECO:0000259" key="1">
    <source>
        <dbReference type="Pfam" id="PF17171"/>
    </source>
</evidence>
<dbReference type="OrthoDB" id="198787at2759"/>
<dbReference type="SUPFAM" id="SSF47616">
    <property type="entry name" value="GST C-terminal domain-like"/>
    <property type="match status" value="1"/>
</dbReference>
<dbReference type="STRING" id="745531.A0A0C3NUA7"/>
<dbReference type="Pfam" id="PF17171">
    <property type="entry name" value="GST_C_6"/>
    <property type="match status" value="1"/>
</dbReference>
<dbReference type="HOGENOM" id="CLU_077463_0_0_1"/>
<dbReference type="AlphaFoldDB" id="A0A0C3NUA7"/>
<dbReference type="Proteomes" id="UP000053257">
    <property type="component" value="Unassembled WGS sequence"/>
</dbReference>
<proteinExistence type="predicted"/>
<reference evidence="2 3" key="1">
    <citation type="journal article" date="2014" name="PLoS Genet.">
        <title>Analysis of the Phlebiopsis gigantea genome, transcriptome and secretome provides insight into its pioneer colonization strategies of wood.</title>
        <authorList>
            <person name="Hori C."/>
            <person name="Ishida T."/>
            <person name="Igarashi K."/>
            <person name="Samejima M."/>
            <person name="Suzuki H."/>
            <person name="Master E."/>
            <person name="Ferreira P."/>
            <person name="Ruiz-Duenas F.J."/>
            <person name="Held B."/>
            <person name="Canessa P."/>
            <person name="Larrondo L.F."/>
            <person name="Schmoll M."/>
            <person name="Druzhinina I.S."/>
            <person name="Kubicek C.P."/>
            <person name="Gaskell J.A."/>
            <person name="Kersten P."/>
            <person name="St John F."/>
            <person name="Glasner J."/>
            <person name="Sabat G."/>
            <person name="Splinter BonDurant S."/>
            <person name="Syed K."/>
            <person name="Yadav J."/>
            <person name="Mgbeahuruike A.C."/>
            <person name="Kovalchuk A."/>
            <person name="Asiegbu F.O."/>
            <person name="Lackner G."/>
            <person name="Hoffmeister D."/>
            <person name="Rencoret J."/>
            <person name="Gutierrez A."/>
            <person name="Sun H."/>
            <person name="Lindquist E."/>
            <person name="Barry K."/>
            <person name="Riley R."/>
            <person name="Grigoriev I.V."/>
            <person name="Henrissat B."/>
            <person name="Kues U."/>
            <person name="Berka R.M."/>
            <person name="Martinez A.T."/>
            <person name="Covert S.F."/>
            <person name="Blanchette R.A."/>
            <person name="Cullen D."/>
        </authorList>
    </citation>
    <scope>NUCLEOTIDE SEQUENCE [LARGE SCALE GENOMIC DNA]</scope>
    <source>
        <strain evidence="2 3">11061_1 CR5-6</strain>
    </source>
</reference>
<sequence length="312" mass="33994">MATVLPAPIRTLFSHFPLYTYPATTSPYQASPIRTPTLWIRPPRTASGSDVLSSDVECLKWQAYLALKFSQTVDPARVAVRWDVSPSGAVDGRLPNLHVALESLPPTLIGKDAKVKDDGEGEVLPAHHIPEWVSGRLGEDADELEGYKNIEARDESRAWVALLEGNVHAALIAFSPSATSNLSALSPDPSSSSFFSSNGSLSISLSQPPAPLTGLLSLIPPYGQRVDLHAIEEKYIDAIKALSDRLGEDTWILGSTGPTPLDALVFAYLHSLLRSHAKENTLRFEVSRRANLVAYEDRVRATVSNAFVVYRK</sequence>
<dbReference type="InterPro" id="IPR033468">
    <property type="entry name" value="Metaxin_GST"/>
</dbReference>
<evidence type="ECO:0000313" key="2">
    <source>
        <dbReference type="EMBL" id="KIP08899.1"/>
    </source>
</evidence>
<name>A0A0C3NUA7_PHLG1</name>